<keyword evidence="3 9" id="KW-0732">Signal</keyword>
<evidence type="ECO:0000256" key="8">
    <source>
        <dbReference type="SAM" id="MobiDB-lite"/>
    </source>
</evidence>
<keyword evidence="6" id="KW-0325">Glycoprotein</keyword>
<accession>A0A914N003</accession>
<proteinExistence type="predicted"/>
<feature type="region of interest" description="Disordered" evidence="8">
    <location>
        <begin position="1266"/>
        <end position="1286"/>
    </location>
</feature>
<keyword evidence="2" id="KW-0964">Secreted</keyword>
<dbReference type="PROSITE" id="PS51211">
    <property type="entry name" value="VITELLOGENIN"/>
    <property type="match status" value="1"/>
</dbReference>
<feature type="chain" id="PRO_5037725399" evidence="9">
    <location>
        <begin position="24"/>
        <end position="1953"/>
    </location>
</feature>
<evidence type="ECO:0000259" key="11">
    <source>
        <dbReference type="PROSITE" id="PS51233"/>
    </source>
</evidence>
<feature type="domain" description="VWFD" evidence="11">
    <location>
        <begin position="1565"/>
        <end position="1754"/>
    </location>
</feature>
<dbReference type="Gene3D" id="2.20.80.10">
    <property type="entry name" value="Lipovitellin-phosvitin complex, chain A, domain 4"/>
    <property type="match status" value="1"/>
</dbReference>
<protein>
    <submittedName>
        <fullName evidence="13">Vitellogenin</fullName>
    </submittedName>
</protein>
<feature type="disulfide bond" evidence="7">
    <location>
        <begin position="307"/>
        <end position="310"/>
    </location>
</feature>
<dbReference type="Gene3D" id="2.30.230.10">
    <property type="entry name" value="Lipovitellin, beta-sheet shell regions, chain A"/>
    <property type="match status" value="1"/>
</dbReference>
<keyword evidence="12" id="KW-1185">Reference proteome</keyword>
<evidence type="ECO:0000256" key="5">
    <source>
        <dbReference type="ARBA" id="ARBA00023157"/>
    </source>
</evidence>
<dbReference type="PANTHER" id="PTHR23345:SF15">
    <property type="entry name" value="VITELLOGENIN 1-RELATED"/>
    <property type="match status" value="1"/>
</dbReference>
<dbReference type="Gene3D" id="1.25.10.20">
    <property type="entry name" value="Vitellinogen, superhelical"/>
    <property type="match status" value="1"/>
</dbReference>
<dbReference type="SMART" id="SM01169">
    <property type="entry name" value="DUF1943"/>
    <property type="match status" value="1"/>
</dbReference>
<dbReference type="SMART" id="SM00216">
    <property type="entry name" value="VWD"/>
    <property type="match status" value="1"/>
</dbReference>
<comment type="subcellular location">
    <subcellularLocation>
        <location evidence="1">Secreted</location>
    </subcellularLocation>
</comment>
<evidence type="ECO:0000313" key="13">
    <source>
        <dbReference type="WBParaSite" id="Minc3s02607g30865"/>
    </source>
</evidence>
<evidence type="ECO:0000256" key="6">
    <source>
        <dbReference type="ARBA" id="ARBA00023180"/>
    </source>
</evidence>
<dbReference type="GO" id="GO:0045735">
    <property type="term" value="F:nutrient reservoir activity"/>
    <property type="evidence" value="ECO:0007669"/>
    <property type="project" value="UniProtKB-KW"/>
</dbReference>
<dbReference type="PROSITE" id="PS51233">
    <property type="entry name" value="VWFD"/>
    <property type="match status" value="1"/>
</dbReference>
<feature type="compositionally biased region" description="Acidic residues" evidence="8">
    <location>
        <begin position="1266"/>
        <end position="1278"/>
    </location>
</feature>
<dbReference type="Pfam" id="PF00094">
    <property type="entry name" value="VWD"/>
    <property type="match status" value="1"/>
</dbReference>
<dbReference type="InterPro" id="IPR050733">
    <property type="entry name" value="Vitellogenin/Apolipophorin"/>
</dbReference>
<dbReference type="InterPro" id="IPR011030">
    <property type="entry name" value="Lipovitellin_superhlx_dom"/>
</dbReference>
<evidence type="ECO:0000256" key="4">
    <source>
        <dbReference type="ARBA" id="ARBA00022761"/>
    </source>
</evidence>
<reference evidence="13" key="1">
    <citation type="submission" date="2022-11" db="UniProtKB">
        <authorList>
            <consortium name="WormBaseParasite"/>
        </authorList>
    </citation>
    <scope>IDENTIFICATION</scope>
</reference>
<keyword evidence="4" id="KW-0758">Storage protein</keyword>
<evidence type="ECO:0000256" key="3">
    <source>
        <dbReference type="ARBA" id="ARBA00022729"/>
    </source>
</evidence>
<evidence type="ECO:0000259" key="10">
    <source>
        <dbReference type="PROSITE" id="PS51211"/>
    </source>
</evidence>
<feature type="domain" description="Vitellogenin" evidence="10">
    <location>
        <begin position="55"/>
        <end position="840"/>
    </location>
</feature>
<dbReference type="GO" id="GO:0005319">
    <property type="term" value="F:lipid transporter activity"/>
    <property type="evidence" value="ECO:0007669"/>
    <property type="project" value="InterPro"/>
</dbReference>
<name>A0A914N003_MELIC</name>
<dbReference type="InterPro" id="IPR015816">
    <property type="entry name" value="Vitellinogen_b-sht_N"/>
</dbReference>
<dbReference type="InterPro" id="IPR015819">
    <property type="entry name" value="Lipid_transp_b-sht_shell"/>
</dbReference>
<dbReference type="FunFam" id="1.25.10.20:FF:000003">
    <property type="entry name" value="Vitellogenin C"/>
    <property type="match status" value="1"/>
</dbReference>
<dbReference type="GO" id="GO:0005576">
    <property type="term" value="C:extracellular region"/>
    <property type="evidence" value="ECO:0007669"/>
    <property type="project" value="UniProtKB-SubCell"/>
</dbReference>
<dbReference type="InterPro" id="IPR015255">
    <property type="entry name" value="Vitellinogen_open_b-sht"/>
</dbReference>
<dbReference type="Pfam" id="PF01347">
    <property type="entry name" value="Vitellogenin_N"/>
    <property type="match status" value="2"/>
</dbReference>
<dbReference type="Proteomes" id="UP000887563">
    <property type="component" value="Unplaced"/>
</dbReference>
<dbReference type="InterPro" id="IPR001846">
    <property type="entry name" value="VWF_type-D"/>
</dbReference>
<organism evidence="12 13">
    <name type="scientific">Meloidogyne incognita</name>
    <name type="common">Southern root-knot nematode worm</name>
    <name type="synonym">Oxyuris incognita</name>
    <dbReference type="NCBI Taxonomy" id="6306"/>
    <lineage>
        <taxon>Eukaryota</taxon>
        <taxon>Metazoa</taxon>
        <taxon>Ecdysozoa</taxon>
        <taxon>Nematoda</taxon>
        <taxon>Chromadorea</taxon>
        <taxon>Rhabditida</taxon>
        <taxon>Tylenchina</taxon>
        <taxon>Tylenchomorpha</taxon>
        <taxon>Tylenchoidea</taxon>
        <taxon>Meloidogynidae</taxon>
        <taxon>Meloidogyninae</taxon>
        <taxon>Meloidogyne</taxon>
        <taxon>Meloidogyne incognita group</taxon>
    </lineage>
</organism>
<evidence type="ECO:0000256" key="9">
    <source>
        <dbReference type="SAM" id="SignalP"/>
    </source>
</evidence>
<evidence type="ECO:0000313" key="12">
    <source>
        <dbReference type="Proteomes" id="UP000887563"/>
    </source>
</evidence>
<evidence type="ECO:0000256" key="7">
    <source>
        <dbReference type="PROSITE-ProRule" id="PRU00557"/>
    </source>
</evidence>
<sequence length="1953" mass="225675">MRINSIFLLLIIGLFGPSNLVVGDEYPATSTLKRFFYRHFFADNSASEQTRAPNFQEGTVYHYSYDAQVESGLSTLDESGTTTQTSDNGQQAVTRIQSQVKVYFASQTRAQLCMTQNRFGQLNEQTKQTDSSNQCYEPLSTFEPKQIPQEQRQKLELCCQFDYVDGVIVRVQFDKQDEAWSKNMKKGVLNMIQMNLRQNNAQELASEQSRNQQDGNIEENEATQMRDQLAHSFTIPEVTVEGECQTTYTINTANPSKNCTQKGYDGSNKQQQMPCSFKVTKSINFKQCSRVGDISAGFQTEQPQARCAQCKMDWYKQKERDQQQTGTAEHPCAKCDPKRVKEETLDRQTVMRAMLKCGSEQQMIEGKQQEIQNSCQLDSSEMRSMYVYKNTKTESGPYGSAMRTEVCAKLQLRSAQSSQDQQVPTQTLDNDESLVYTVQTYTDFARFYMFGDEEFPDPTNSPFSSVPKVEQAGQALRALVQSTLDHHHGIGTKHTIQLSRLVEMLRMCSYEDLKQIEQNSQQYHQNQQQTAKQILVDAMAISGTRNCVVRMAEIINNQEVSPHKAAYTISQLTGLQSPSNLIVKEVQKLCQSEQVKNRPIVQQSACLTFGALVNELCSQRRSEKTPDLTHSIPEQCTEDKKEQYKQVLVEQYEKATTLQEKLNALASLGNAGIDTSTPQLEQIIKDRSEHSLSRAKAIDALRRLTTKEPMTLQHMLLPIYLNSQEDPNVRIVALQILMRTQPEPSVIDQIIYTMSQEPNKRVKAYTYQTMKMVAKSKNPADRQMSKHVKNAMQSANVDEQQLWSNTKWQIPVYSPEQEEGIFLTLATEYSQRSWMPSLSYMKIDSYFKDQSNVNDLVFYLMKNQPLYSQDYTKSRNRRTVPIRIDRRKFEQENNENTQQLKNMDSQLGIKSRHGGYSFNDRYSGSGQQQQQQYIHNNNINVFCTRIGDVDHSCFEIQNSYLNQTTQRQQQQQTSSMPTLPPLFTELIQSIQNRRKPSLAKMFSELKQLQQQKVHQYTIASILNDKEAVVPTCVGLPLGIANFVPTILNVEGNVNLQKNTEMGVKVQINGRIMGGMAHIQKMRCWTPFLVSGIKSIRSIEINIPTQLDINIQTTNNGKQSLTLSVKLPKEKTRLVGAHSHPFVYTADVDPKTGSVIEPRKVRTITNPKLDRLQYQMNTVIGGKNLGIPVNVHAHYHWPSSSANVEQICKMLMATENAIHVTYQTRGEESAKEVVFQMNLESFQPTNNYQLKMNDFYLNKFKNIENEEEGGGNNYEEENEQNSKRQQKMSKFLTNYSQQQQKYYKHNLEMSAKTVGGPKEFKFQTILEAKCEEGMQTCQLEIQAERSPINNEQQKWTLKAQAEMVMPENVENNEEFNEEEEENKMKNNLFSCKANCYWGSDGGNKQTINVRINGEQSTTRRKEWNSNNQQRMNKEFEIKLKRRTAFINKFNCEAKYTNLKPTTRNAFERALELVKSKYFWNTKSQLIDQSTEGNPANGEAYLNIVIDPITQKHANMTVKTPEQLIRFQQIELPIQMRPFPLLKQQNVYQNIQSFGQFLTRQEVESRAECSVDGQTVETFDEREYRSPLSTNCYSVLAKDCGADYMGVPRFVVLMKAIERGNKYSQKKLKIISPQMVVECQRESLNNHNSPIKCKINGKEENNYQQQQQLIQYNNQMNDLIINWDKLAIRFNGFKAWIKISSDYRNTQCGLCGHYDDASNDENELLMANNEIAPSLTQFHRSYSLSNSYDNDDKLCNAQELDKFYEENSNKFGYLNEMEEEEREEGKENKVYQNWDEEGFDGNFDRNEENKRFYNEEWYGQNEREEINYQQKNQLAMTKSGNRNLKGRFVPILIRTKIMEMENDICFSKQPIKQCPLGSYPTGWEFEERENNSKHFTTKNIPFICLPRSDSETRNLLNQYRQLMKNGNNQQQLELNNYKQHSIVEKVLEPKECRRL</sequence>
<dbReference type="WBParaSite" id="Minc3s02607g30865">
    <property type="protein sequence ID" value="Minc3s02607g30865"/>
    <property type="gene ID" value="Minc3s02607g30865"/>
</dbReference>
<keyword evidence="5 7" id="KW-1015">Disulfide bond</keyword>
<dbReference type="InterPro" id="IPR001747">
    <property type="entry name" value="Vitellogenin_N"/>
</dbReference>
<dbReference type="PANTHER" id="PTHR23345">
    <property type="entry name" value="VITELLOGENIN-RELATED"/>
    <property type="match status" value="1"/>
</dbReference>
<feature type="signal peptide" evidence="9">
    <location>
        <begin position="1"/>
        <end position="23"/>
    </location>
</feature>
<evidence type="ECO:0000256" key="1">
    <source>
        <dbReference type="ARBA" id="ARBA00004613"/>
    </source>
</evidence>
<evidence type="ECO:0000256" key="2">
    <source>
        <dbReference type="ARBA" id="ARBA00022525"/>
    </source>
</evidence>
<dbReference type="Pfam" id="PF09172">
    <property type="entry name" value="Vit_open_b-sht"/>
    <property type="match status" value="1"/>
</dbReference>
<dbReference type="SUPFAM" id="SSF48431">
    <property type="entry name" value="Lipovitellin-phosvitin complex, superhelical domain"/>
    <property type="match status" value="1"/>
</dbReference>
<dbReference type="SUPFAM" id="SSF56968">
    <property type="entry name" value="Lipovitellin-phosvitin complex, beta-sheet shell regions"/>
    <property type="match status" value="2"/>
</dbReference>
<dbReference type="SMART" id="SM00638">
    <property type="entry name" value="LPD_N"/>
    <property type="match status" value="1"/>
</dbReference>
<comment type="caution">
    <text evidence="7">Lacks conserved residue(s) required for the propagation of feature annotation.</text>
</comment>